<evidence type="ECO:0000256" key="6">
    <source>
        <dbReference type="SAM" id="MobiDB-lite"/>
    </source>
</evidence>
<feature type="transmembrane region" description="Helical" evidence="7">
    <location>
        <begin position="287"/>
        <end position="307"/>
    </location>
</feature>
<keyword evidence="8" id="KW-0732">Signal</keyword>
<name>A0A210QGE8_MIZYE</name>
<dbReference type="PANTHER" id="PTHR23252:SF24">
    <property type="entry name" value="TRANSMEMBRANE PROTEIN 145"/>
    <property type="match status" value="1"/>
</dbReference>
<feature type="signal peptide" evidence="8">
    <location>
        <begin position="1"/>
        <end position="19"/>
    </location>
</feature>
<dbReference type="GO" id="GO:0016020">
    <property type="term" value="C:membrane"/>
    <property type="evidence" value="ECO:0007669"/>
    <property type="project" value="UniProtKB-SubCell"/>
</dbReference>
<sequence length="546" mass="61667">MMWWTFLFLLPLLWQETLGKKVDGTLVTSQDWHFITRFCFLSSKGILRYTFEYPKSYSIQNVLLYFDESSQWDSVYKTSLTCDQKVAVLDPANNQIISLSILYSWSGCVETTKNGVDYIKCTGGRTFRSTRERWWFIAVSRCDQSTGPSGMNLTYSLHMMNSKDEKDMLHREFSADEFYILPTDIAFMGVYVLLLVGAIVCAVMLRSRQLFHSTYKLYISSVVFWLVNLFFLSLANGMYSADGYENDQLELAGRVFGAISDLVFLLLLILIGKGYTITRGRLPASSTIKVTVFFTLYTIVYAVLFVYEAEVFDPGEVLYLYESPPGYGLISLRLIGWAWFCYSIFFTLKHFKTKSLFYYPFFIFYTVWFWAGPIVILVAMFAMDQWMREKTVHGVAMFITLVGHGFFQVLTRPSAANKNFPYHVRTSQIATMTGANSHELDNFNAHSYAVRQPHSSASGPDLTSLFTTSTTKSEKGDDDDGLMTSSMASEQKRGSLPPSYSSANLEVLPGIRSNTSSASLGGASGGISSPPSYHTLFTANTGNGWE</sequence>
<feature type="compositionally biased region" description="Polar residues" evidence="6">
    <location>
        <begin position="535"/>
        <end position="546"/>
    </location>
</feature>
<comment type="caution">
    <text evidence="11">The sequence shown here is derived from an EMBL/GenBank/DDBJ whole genome shotgun (WGS) entry which is preliminary data.</text>
</comment>
<dbReference type="InterPro" id="IPR053880">
    <property type="entry name" value="GPR180-like_N"/>
</dbReference>
<feature type="transmembrane region" description="Helical" evidence="7">
    <location>
        <begin position="255"/>
        <end position="275"/>
    </location>
</feature>
<evidence type="ECO:0000256" key="1">
    <source>
        <dbReference type="ARBA" id="ARBA00004141"/>
    </source>
</evidence>
<evidence type="ECO:0000256" key="4">
    <source>
        <dbReference type="ARBA" id="ARBA00023136"/>
    </source>
</evidence>
<reference evidence="11 12" key="1">
    <citation type="journal article" date="2017" name="Nat. Ecol. Evol.">
        <title>Scallop genome provides insights into evolution of bilaterian karyotype and development.</title>
        <authorList>
            <person name="Wang S."/>
            <person name="Zhang J."/>
            <person name="Jiao W."/>
            <person name="Li J."/>
            <person name="Xun X."/>
            <person name="Sun Y."/>
            <person name="Guo X."/>
            <person name="Huan P."/>
            <person name="Dong B."/>
            <person name="Zhang L."/>
            <person name="Hu X."/>
            <person name="Sun X."/>
            <person name="Wang J."/>
            <person name="Zhao C."/>
            <person name="Wang Y."/>
            <person name="Wang D."/>
            <person name="Huang X."/>
            <person name="Wang R."/>
            <person name="Lv J."/>
            <person name="Li Y."/>
            <person name="Zhang Z."/>
            <person name="Liu B."/>
            <person name="Lu W."/>
            <person name="Hui Y."/>
            <person name="Liang J."/>
            <person name="Zhou Z."/>
            <person name="Hou R."/>
            <person name="Li X."/>
            <person name="Liu Y."/>
            <person name="Li H."/>
            <person name="Ning X."/>
            <person name="Lin Y."/>
            <person name="Zhao L."/>
            <person name="Xing Q."/>
            <person name="Dou J."/>
            <person name="Li Y."/>
            <person name="Mao J."/>
            <person name="Guo H."/>
            <person name="Dou H."/>
            <person name="Li T."/>
            <person name="Mu C."/>
            <person name="Jiang W."/>
            <person name="Fu Q."/>
            <person name="Fu X."/>
            <person name="Miao Y."/>
            <person name="Liu J."/>
            <person name="Yu Q."/>
            <person name="Li R."/>
            <person name="Liao H."/>
            <person name="Li X."/>
            <person name="Kong Y."/>
            <person name="Jiang Z."/>
            <person name="Chourrout D."/>
            <person name="Li R."/>
            <person name="Bao Z."/>
        </authorList>
    </citation>
    <scope>NUCLEOTIDE SEQUENCE [LARGE SCALE GENOMIC DNA]</scope>
    <source>
        <strain evidence="11 12">PY_sf001</strain>
    </source>
</reference>
<dbReference type="EMBL" id="NEDP02003766">
    <property type="protein sequence ID" value="OWF47826.1"/>
    <property type="molecule type" value="Genomic_DNA"/>
</dbReference>
<feature type="chain" id="PRO_5013143446" evidence="8">
    <location>
        <begin position="20"/>
        <end position="546"/>
    </location>
</feature>
<dbReference type="Pfam" id="PF10192">
    <property type="entry name" value="GPR180-TMEM145_TM"/>
    <property type="match status" value="1"/>
</dbReference>
<dbReference type="Pfam" id="PF21892">
    <property type="entry name" value="TMEM145_N"/>
    <property type="match status" value="1"/>
</dbReference>
<evidence type="ECO:0000256" key="3">
    <source>
        <dbReference type="ARBA" id="ARBA00022989"/>
    </source>
</evidence>
<feature type="transmembrane region" description="Helical" evidence="7">
    <location>
        <begin position="185"/>
        <end position="205"/>
    </location>
</feature>
<feature type="domain" description="GPR180-like N-terminal" evidence="10">
    <location>
        <begin position="22"/>
        <end position="147"/>
    </location>
</feature>
<dbReference type="AlphaFoldDB" id="A0A210QGE8"/>
<keyword evidence="4 7" id="KW-0472">Membrane</keyword>
<evidence type="ECO:0000313" key="11">
    <source>
        <dbReference type="EMBL" id="OWF47826.1"/>
    </source>
</evidence>
<evidence type="ECO:0000256" key="7">
    <source>
        <dbReference type="SAM" id="Phobius"/>
    </source>
</evidence>
<dbReference type="InterPro" id="IPR047831">
    <property type="entry name" value="GPR180/TMEM145"/>
</dbReference>
<feature type="transmembrane region" description="Helical" evidence="7">
    <location>
        <begin position="217"/>
        <end position="235"/>
    </location>
</feature>
<feature type="compositionally biased region" description="Low complexity" evidence="6">
    <location>
        <begin position="462"/>
        <end position="471"/>
    </location>
</feature>
<feature type="transmembrane region" description="Helical" evidence="7">
    <location>
        <begin position="392"/>
        <end position="410"/>
    </location>
</feature>
<feature type="compositionally biased region" description="Low complexity" evidence="6">
    <location>
        <begin position="516"/>
        <end position="532"/>
    </location>
</feature>
<evidence type="ECO:0000256" key="2">
    <source>
        <dbReference type="ARBA" id="ARBA00022692"/>
    </source>
</evidence>
<accession>A0A210QGE8</accession>
<evidence type="ECO:0000259" key="9">
    <source>
        <dbReference type="Pfam" id="PF10192"/>
    </source>
</evidence>
<dbReference type="Proteomes" id="UP000242188">
    <property type="component" value="Unassembled WGS sequence"/>
</dbReference>
<evidence type="ECO:0000259" key="10">
    <source>
        <dbReference type="Pfam" id="PF21892"/>
    </source>
</evidence>
<protein>
    <submittedName>
        <fullName evidence="11">Transmembrane protein 145</fullName>
    </submittedName>
</protein>
<evidence type="ECO:0000313" key="12">
    <source>
        <dbReference type="Proteomes" id="UP000242188"/>
    </source>
</evidence>
<keyword evidence="3 7" id="KW-1133">Transmembrane helix</keyword>
<feature type="transmembrane region" description="Helical" evidence="7">
    <location>
        <begin position="327"/>
        <end position="345"/>
    </location>
</feature>
<dbReference type="STRING" id="6573.A0A210QGE8"/>
<evidence type="ECO:0000256" key="8">
    <source>
        <dbReference type="SAM" id="SignalP"/>
    </source>
</evidence>
<keyword evidence="12" id="KW-1185">Reference proteome</keyword>
<evidence type="ECO:0000256" key="5">
    <source>
        <dbReference type="ARBA" id="ARBA00023180"/>
    </source>
</evidence>
<dbReference type="InterPro" id="IPR019336">
    <property type="entry name" value="GPR180/TMEM145_TM"/>
</dbReference>
<keyword evidence="2 7" id="KW-0812">Transmembrane</keyword>
<dbReference type="GO" id="GO:0019236">
    <property type="term" value="P:response to pheromone"/>
    <property type="evidence" value="ECO:0007669"/>
    <property type="project" value="InterPro"/>
</dbReference>
<feature type="region of interest" description="Disordered" evidence="6">
    <location>
        <begin position="452"/>
        <end position="546"/>
    </location>
</feature>
<organism evidence="11 12">
    <name type="scientific">Mizuhopecten yessoensis</name>
    <name type="common">Japanese scallop</name>
    <name type="synonym">Patinopecten yessoensis</name>
    <dbReference type="NCBI Taxonomy" id="6573"/>
    <lineage>
        <taxon>Eukaryota</taxon>
        <taxon>Metazoa</taxon>
        <taxon>Spiralia</taxon>
        <taxon>Lophotrochozoa</taxon>
        <taxon>Mollusca</taxon>
        <taxon>Bivalvia</taxon>
        <taxon>Autobranchia</taxon>
        <taxon>Pteriomorphia</taxon>
        <taxon>Pectinida</taxon>
        <taxon>Pectinoidea</taxon>
        <taxon>Pectinidae</taxon>
        <taxon>Mizuhopecten</taxon>
    </lineage>
</organism>
<dbReference type="PANTHER" id="PTHR23252">
    <property type="entry name" value="INTIMAL THICKNESS RECEPTOR-RELATED"/>
    <property type="match status" value="1"/>
</dbReference>
<gene>
    <name evidence="11" type="ORF">KP79_PYT22496</name>
</gene>
<feature type="domain" description="GPR180/TMEM145 transmembrane" evidence="9">
    <location>
        <begin position="187"/>
        <end position="407"/>
    </location>
</feature>
<proteinExistence type="predicted"/>
<dbReference type="OrthoDB" id="205745at2759"/>
<dbReference type="GO" id="GO:0007186">
    <property type="term" value="P:G protein-coupled receptor signaling pathway"/>
    <property type="evidence" value="ECO:0007669"/>
    <property type="project" value="InterPro"/>
</dbReference>
<comment type="subcellular location">
    <subcellularLocation>
        <location evidence="1">Membrane</location>
        <topology evidence="1">Multi-pass membrane protein</topology>
    </subcellularLocation>
</comment>
<feature type="transmembrane region" description="Helical" evidence="7">
    <location>
        <begin position="357"/>
        <end position="380"/>
    </location>
</feature>
<keyword evidence="5" id="KW-0325">Glycoprotein</keyword>